<evidence type="ECO:0000256" key="5">
    <source>
        <dbReference type="ARBA" id="ARBA00023002"/>
    </source>
</evidence>
<dbReference type="Gene3D" id="2.20.25.90">
    <property type="entry name" value="ADC-like domains"/>
    <property type="match status" value="1"/>
</dbReference>
<dbReference type="InterPro" id="IPR006963">
    <property type="entry name" value="Mopterin_OxRdtase_4Fe-4S_dom"/>
</dbReference>
<proteinExistence type="inferred from homology"/>
<dbReference type="SMART" id="SM00926">
    <property type="entry name" value="Molybdop_Fe4S4"/>
    <property type="match status" value="1"/>
</dbReference>
<evidence type="ECO:0000256" key="4">
    <source>
        <dbReference type="ARBA" id="ARBA00022723"/>
    </source>
</evidence>
<dbReference type="PROSITE" id="PS00932">
    <property type="entry name" value="MOLYBDOPTERIN_PROK_3"/>
    <property type="match status" value="1"/>
</dbReference>
<dbReference type="RefSeq" id="WP_072772997.1">
    <property type="nucleotide sequence ID" value="NZ_FRDN01000008.1"/>
</dbReference>
<evidence type="ECO:0000259" key="8">
    <source>
        <dbReference type="PROSITE" id="PS51669"/>
    </source>
</evidence>
<evidence type="ECO:0000313" key="9">
    <source>
        <dbReference type="EMBL" id="SHN75091.1"/>
    </source>
</evidence>
<evidence type="ECO:0000313" key="10">
    <source>
        <dbReference type="Proteomes" id="UP000184010"/>
    </source>
</evidence>
<protein>
    <submittedName>
        <fullName evidence="9">Anaerobic selenocysteine-containing dehydrogenase</fullName>
    </submittedName>
</protein>
<evidence type="ECO:0000256" key="1">
    <source>
        <dbReference type="ARBA" id="ARBA00001942"/>
    </source>
</evidence>
<dbReference type="PANTHER" id="PTHR43742:SF6">
    <property type="entry name" value="OXIDOREDUCTASE YYAE-RELATED"/>
    <property type="match status" value="1"/>
</dbReference>
<dbReference type="GO" id="GO:0046872">
    <property type="term" value="F:metal ion binding"/>
    <property type="evidence" value="ECO:0007669"/>
    <property type="project" value="UniProtKB-KW"/>
</dbReference>
<dbReference type="GO" id="GO:0016491">
    <property type="term" value="F:oxidoreductase activity"/>
    <property type="evidence" value="ECO:0007669"/>
    <property type="project" value="UniProtKB-KW"/>
</dbReference>
<dbReference type="GO" id="GO:0018818">
    <property type="term" value="F:acetylene hydratase activity"/>
    <property type="evidence" value="ECO:0007669"/>
    <property type="project" value="InterPro"/>
</dbReference>
<dbReference type="SUPFAM" id="SSF53706">
    <property type="entry name" value="Formate dehydrogenase/DMSO reductase, domains 1-3"/>
    <property type="match status" value="1"/>
</dbReference>
<dbReference type="GO" id="GO:0043546">
    <property type="term" value="F:molybdopterin cofactor binding"/>
    <property type="evidence" value="ECO:0007669"/>
    <property type="project" value="InterPro"/>
</dbReference>
<evidence type="ECO:0000256" key="3">
    <source>
        <dbReference type="ARBA" id="ARBA00022505"/>
    </source>
</evidence>
<feature type="domain" description="4Fe-4S Mo/W bis-MGD-type" evidence="8">
    <location>
        <begin position="16"/>
        <end position="72"/>
    </location>
</feature>
<dbReference type="PROSITE" id="PS51669">
    <property type="entry name" value="4FE4S_MOW_BIS_MGD"/>
    <property type="match status" value="1"/>
</dbReference>
<dbReference type="Pfam" id="PF01568">
    <property type="entry name" value="Molydop_binding"/>
    <property type="match status" value="1"/>
</dbReference>
<sequence>MTKPWKREENGETIIRTCAWSPPGCHPVGCGLQLHVKDGVLTSVEGDPEHPITRGALCPRCLALKDVVYHKDRIMYPMKRDPKDRGKDKWERITLKEAFDLLEEKTRYFTEKHGPESIVVFCGTGREATVFHNELTFMGFGSPNACYAQSGWSCYAPRVSQMAYLMGGGYPEIDYAARYPDRYEHPGWEAPKYIMLWGKEPLKSNADGLWGHAIIDMMKNYGTKLICVDPRINWIGTRAEINLQLRPGTDAALALGLLNVIITEDLYDHEAVEKWTFGFDQLAERVKEYPPDKVAEITWVPKELIIDAARKFATSKHSALGWGLSVDQNPNGIQVGQALLALLAITDNIDVPGGCTLGLPITDDTNVDMINRAMEAGTVSEELFEKRIGAKEYPFVCQLMSTNHPDAVLDTLESGEPYRLRMGVFQSSNVIGGAISAAQVRWLEAMQKSLEFVCATELFHNATTMALADLVIPLKTFAEHNTMVESHYGFNVAFNGACNAAVEVVEGVSDLGFMMEIGRRMFPDYWNQFESEEDYQSKVRIPDKLSWEEFREIGIQQPEEIYRKAEKGLMRFDGEPGYMSTTGKIELYSTVYEHFGDDPLPYFIEPPRSPVSTPELFEKYPFVLTTGGRVYPFFHSEHRQIDRLREINPQPIVEINSAAAKRLGIAEGEWVWIENELGRVKQVAHLTEGIGERVVHAQHGWWFPEQDGEEPNLFGFRQSNINVIMPHKAIGKMGFGDTFKCEICNIYKAAEQ</sequence>
<keyword evidence="5" id="KW-0560">Oxidoreductase</keyword>
<comment type="cofactor">
    <cofactor evidence="1">
        <name>Mo-bis(molybdopterin guanine dinucleotide)</name>
        <dbReference type="ChEBI" id="CHEBI:60539"/>
    </cofactor>
</comment>
<reference evidence="10" key="1">
    <citation type="submission" date="2016-12" db="EMBL/GenBank/DDBJ databases">
        <authorList>
            <person name="Varghese N."/>
            <person name="Submissions S."/>
        </authorList>
    </citation>
    <scope>NUCLEOTIDE SEQUENCE [LARGE SCALE GENOMIC DNA]</scope>
    <source>
        <strain evidence="10">DSM 11544</strain>
    </source>
</reference>
<dbReference type="Gene3D" id="3.40.228.10">
    <property type="entry name" value="Dimethylsulfoxide Reductase, domain 2"/>
    <property type="match status" value="1"/>
</dbReference>
<dbReference type="SUPFAM" id="SSF50692">
    <property type="entry name" value="ADC-like"/>
    <property type="match status" value="1"/>
</dbReference>
<dbReference type="InterPro" id="IPR006657">
    <property type="entry name" value="MoPterin_dinucl-bd_dom"/>
</dbReference>
<keyword evidence="6" id="KW-0408">Iron</keyword>
<dbReference type="Pfam" id="PF04879">
    <property type="entry name" value="Molybdop_Fe4S4"/>
    <property type="match status" value="1"/>
</dbReference>
<keyword evidence="3" id="KW-0500">Molybdenum</keyword>
<dbReference type="Pfam" id="PF00384">
    <property type="entry name" value="Molybdopterin"/>
    <property type="match status" value="1"/>
</dbReference>
<comment type="similarity">
    <text evidence="2">Belongs to the prokaryotic molybdopterin-containing oxidoreductase family.</text>
</comment>
<dbReference type="Gene3D" id="3.40.50.740">
    <property type="match status" value="1"/>
</dbReference>
<accession>A0A1M7TWI3</accession>
<dbReference type="STRING" id="1121395.SAMN02745215_02616"/>
<dbReference type="InterPro" id="IPR006655">
    <property type="entry name" value="Mopterin_OxRdtase_prok_CS"/>
</dbReference>
<dbReference type="InterPro" id="IPR037949">
    <property type="entry name" value="MopB_CT_Acetylene-hydratase"/>
</dbReference>
<keyword evidence="7" id="KW-0411">Iron-sulfur</keyword>
<organism evidence="9 10">
    <name type="scientific">Desulfitobacterium chlororespirans DSM 11544</name>
    <dbReference type="NCBI Taxonomy" id="1121395"/>
    <lineage>
        <taxon>Bacteria</taxon>
        <taxon>Bacillati</taxon>
        <taxon>Bacillota</taxon>
        <taxon>Clostridia</taxon>
        <taxon>Eubacteriales</taxon>
        <taxon>Desulfitobacteriaceae</taxon>
        <taxon>Desulfitobacterium</taxon>
    </lineage>
</organism>
<dbReference type="Gene3D" id="2.40.40.20">
    <property type="match status" value="1"/>
</dbReference>
<name>A0A1M7TWI3_9FIRM</name>
<dbReference type="PANTHER" id="PTHR43742">
    <property type="entry name" value="TRIMETHYLAMINE-N-OXIDE REDUCTASE"/>
    <property type="match status" value="1"/>
</dbReference>
<dbReference type="CDD" id="cd02781">
    <property type="entry name" value="MopB_CT_Acetylene-hydratase"/>
    <property type="match status" value="1"/>
</dbReference>
<dbReference type="InterPro" id="IPR009010">
    <property type="entry name" value="Asp_de-COase-like_dom_sf"/>
</dbReference>
<evidence type="ECO:0000256" key="6">
    <source>
        <dbReference type="ARBA" id="ARBA00023004"/>
    </source>
</evidence>
<keyword evidence="10" id="KW-1185">Reference proteome</keyword>
<dbReference type="EMBL" id="FRDN01000008">
    <property type="protein sequence ID" value="SHN75091.1"/>
    <property type="molecule type" value="Genomic_DNA"/>
</dbReference>
<dbReference type="Proteomes" id="UP000184010">
    <property type="component" value="Unassembled WGS sequence"/>
</dbReference>
<dbReference type="InterPro" id="IPR006656">
    <property type="entry name" value="Mopterin_OxRdtase"/>
</dbReference>
<keyword evidence="4" id="KW-0479">Metal-binding</keyword>
<dbReference type="GO" id="GO:0051536">
    <property type="term" value="F:iron-sulfur cluster binding"/>
    <property type="evidence" value="ECO:0007669"/>
    <property type="project" value="UniProtKB-KW"/>
</dbReference>
<evidence type="ECO:0000256" key="7">
    <source>
        <dbReference type="ARBA" id="ARBA00023014"/>
    </source>
</evidence>
<dbReference type="InterPro" id="IPR050612">
    <property type="entry name" value="Prok_Mopterin_Oxidored"/>
</dbReference>
<dbReference type="AlphaFoldDB" id="A0A1M7TWI3"/>
<gene>
    <name evidence="9" type="ORF">SAMN02745215_02616</name>
</gene>
<evidence type="ECO:0000256" key="2">
    <source>
        <dbReference type="ARBA" id="ARBA00010312"/>
    </source>
</evidence>